<comment type="caution">
    <text evidence="2">The sequence shown here is derived from an EMBL/GenBank/DDBJ whole genome shotgun (WGS) entry which is preliminary data.</text>
</comment>
<dbReference type="OrthoDB" id="1815689at2"/>
<name>W7V1T0_RUMFL</name>
<feature type="signal peptide" evidence="1">
    <location>
        <begin position="1"/>
        <end position="30"/>
    </location>
</feature>
<evidence type="ECO:0000256" key="1">
    <source>
        <dbReference type="SAM" id="SignalP"/>
    </source>
</evidence>
<dbReference type="Pfam" id="PF13306">
    <property type="entry name" value="LRR_5"/>
    <property type="match status" value="1"/>
</dbReference>
<dbReference type="RefSeq" id="WP_037297109.1">
    <property type="nucleotide sequence ID" value="NZ_ATAX01000009.1"/>
</dbReference>
<dbReference type="AlphaFoldDB" id="W7V1T0"/>
<dbReference type="Gene3D" id="3.80.10.10">
    <property type="entry name" value="Ribonuclease Inhibitor"/>
    <property type="match status" value="1"/>
</dbReference>
<evidence type="ECO:0000313" key="2">
    <source>
        <dbReference type="EMBL" id="EWM54727.1"/>
    </source>
</evidence>
<dbReference type="InterPro" id="IPR032675">
    <property type="entry name" value="LRR_dom_sf"/>
</dbReference>
<sequence>MKRNKAFSFLTAAFLGASLSVIPGGLTAKAASGYCTVNNIRYYYDTETGQARISGYYGSGGALTIPSTVVIPSLNEEVSVTKISHGAFHNAPLTSVTIPASITYVDQEAFRHCTAMTSLTILGATEITPNSFTDCTALAHVQLSDSSWTSSRYTYPAFNNCPALYDVNGKQALQYVTDSSGVRKPVINPAIETAVRNHFSRSVNVGFVNDYCTDLCKYIVKTETDSDPDQPGSGWMNDALKARQLHDWLVRHCEYEDKLNGETNNDPENHMASSVFLSYAINVRGDGVGETVCDGFAKAYTMLLSTAGIESYHIGHSFHAWNLVKIDGKFYHVDVTNDNSYAGANPPQDKTHYTYFLKKSLHGGNIVQNHPTDHPLLMVYNNDVNDEIANCPETYSDANGDGILDYDFDLDGTAGGTDYWEDMLARQMLCGQQQWNFGYNTDINGKLSEVLYRLHQQHHGFWG</sequence>
<evidence type="ECO:0000313" key="3">
    <source>
        <dbReference type="Proteomes" id="UP000019365"/>
    </source>
</evidence>
<keyword evidence="1" id="KW-0732">Signal</keyword>
<dbReference type="PATRIC" id="fig|1341157.4.peg.606"/>
<dbReference type="SUPFAM" id="SSF54001">
    <property type="entry name" value="Cysteine proteinases"/>
    <property type="match status" value="1"/>
</dbReference>
<dbReference type="EMBL" id="ATAX01000009">
    <property type="protein sequence ID" value="EWM54727.1"/>
    <property type="molecule type" value="Genomic_DNA"/>
</dbReference>
<evidence type="ECO:0008006" key="4">
    <source>
        <dbReference type="Google" id="ProtNLM"/>
    </source>
</evidence>
<accession>W7V1T0</accession>
<proteinExistence type="predicted"/>
<gene>
    <name evidence="2" type="ORF">RF007C_02290</name>
</gene>
<reference evidence="2 3" key="1">
    <citation type="journal article" date="2014" name="PLoS ONE">
        <title>Rumen cellulosomics: divergent fiber-degrading strategies revealed by comparative genome-wide analysis of six ruminococcal strains.</title>
        <authorList>
            <person name="Dassa B."/>
            <person name="Borovok I."/>
            <person name="Ruimy-Israeli V."/>
            <person name="Lamed R."/>
            <person name="Flint H.J."/>
            <person name="Duncan S.H."/>
            <person name="Henrissat B."/>
            <person name="Coutinho P."/>
            <person name="Morrison M."/>
            <person name="Mosoni P."/>
            <person name="Yeoman C.J."/>
            <person name="White B.A."/>
            <person name="Bayer E.A."/>
        </authorList>
    </citation>
    <scope>NUCLEOTIDE SEQUENCE [LARGE SCALE GENOMIC DNA]</scope>
    <source>
        <strain evidence="2 3">007c</strain>
    </source>
</reference>
<protein>
    <recommendedName>
        <fullName evidence="4">Transglutaminase-like domain-containing protein</fullName>
    </recommendedName>
</protein>
<organism evidence="2 3">
    <name type="scientific">Ruminococcus flavefaciens 007c</name>
    <dbReference type="NCBI Taxonomy" id="1341157"/>
    <lineage>
        <taxon>Bacteria</taxon>
        <taxon>Bacillati</taxon>
        <taxon>Bacillota</taxon>
        <taxon>Clostridia</taxon>
        <taxon>Eubacteriales</taxon>
        <taxon>Oscillospiraceae</taxon>
        <taxon>Ruminococcus</taxon>
    </lineage>
</organism>
<dbReference type="InterPro" id="IPR038765">
    <property type="entry name" value="Papain-like_cys_pep_sf"/>
</dbReference>
<dbReference type="InterPro" id="IPR026906">
    <property type="entry name" value="LRR_5"/>
</dbReference>
<feature type="chain" id="PRO_5004905198" description="Transglutaminase-like domain-containing protein" evidence="1">
    <location>
        <begin position="31"/>
        <end position="463"/>
    </location>
</feature>
<dbReference type="Proteomes" id="UP000019365">
    <property type="component" value="Unassembled WGS sequence"/>
</dbReference>
<keyword evidence="3" id="KW-1185">Reference proteome</keyword>
<dbReference type="eggNOG" id="COG5279">
    <property type="taxonomic scope" value="Bacteria"/>
</dbReference>
<dbReference type="eggNOG" id="COG4886">
    <property type="taxonomic scope" value="Bacteria"/>
</dbReference>